<accession>A0ABT7UJZ4</accession>
<dbReference type="Proteomes" id="UP001529275">
    <property type="component" value="Unassembled WGS sequence"/>
</dbReference>
<sequence>MALKVKMNTMELDDLDTDIPLFATIEDEENDLQVDENTTMKIQIKVKEEQ</sequence>
<name>A0ABT7UJZ4_9FIRM</name>
<evidence type="ECO:0000313" key="2">
    <source>
        <dbReference type="Proteomes" id="UP001529275"/>
    </source>
</evidence>
<protein>
    <recommendedName>
        <fullName evidence="3">Conjugal transfer protein</fullName>
    </recommendedName>
</protein>
<organism evidence="1 2">
    <name type="scientific">Massilimicrobiota timonensis</name>
    <dbReference type="NCBI Taxonomy" id="1776392"/>
    <lineage>
        <taxon>Bacteria</taxon>
        <taxon>Bacillati</taxon>
        <taxon>Bacillota</taxon>
        <taxon>Erysipelotrichia</taxon>
        <taxon>Erysipelotrichales</taxon>
        <taxon>Erysipelotrichaceae</taxon>
        <taxon>Massilimicrobiota</taxon>
    </lineage>
</organism>
<comment type="caution">
    <text evidence="1">The sequence shown here is derived from an EMBL/GenBank/DDBJ whole genome shotgun (WGS) entry which is preliminary data.</text>
</comment>
<evidence type="ECO:0008006" key="3">
    <source>
        <dbReference type="Google" id="ProtNLM"/>
    </source>
</evidence>
<keyword evidence="2" id="KW-1185">Reference proteome</keyword>
<gene>
    <name evidence="1" type="ORF">QUV98_09010</name>
</gene>
<evidence type="ECO:0000313" key="1">
    <source>
        <dbReference type="EMBL" id="MDM8196451.1"/>
    </source>
</evidence>
<dbReference type="EMBL" id="JAUDCK010000035">
    <property type="protein sequence ID" value="MDM8196451.1"/>
    <property type="molecule type" value="Genomic_DNA"/>
</dbReference>
<dbReference type="RefSeq" id="WP_289528022.1">
    <property type="nucleotide sequence ID" value="NZ_JAUDCK010000035.1"/>
</dbReference>
<reference evidence="2" key="1">
    <citation type="submission" date="2023-06" db="EMBL/GenBank/DDBJ databases">
        <title>Identification and characterization of horizontal gene transfer across gut microbiota members of farm animals based on homology search.</title>
        <authorList>
            <person name="Zeman M."/>
            <person name="Kubasova T."/>
            <person name="Jahodarova E."/>
            <person name="Nykrynova M."/>
            <person name="Rychlik I."/>
        </authorList>
    </citation>
    <scope>NUCLEOTIDE SEQUENCE [LARGE SCALE GENOMIC DNA]</scope>
    <source>
        <strain evidence="2">ET341</strain>
    </source>
</reference>
<proteinExistence type="predicted"/>